<dbReference type="PANTHER" id="PTHR18964:SF169">
    <property type="entry name" value="N-ACETYLMANNOSAMINE KINASE"/>
    <property type="match status" value="1"/>
</dbReference>
<evidence type="ECO:0000313" key="4">
    <source>
        <dbReference type="Proteomes" id="UP001165143"/>
    </source>
</evidence>
<reference evidence="3" key="1">
    <citation type="submission" date="2023-02" db="EMBL/GenBank/DDBJ databases">
        <title>Kitasatospora phosalacinea NBRC 14362.</title>
        <authorList>
            <person name="Ichikawa N."/>
            <person name="Sato H."/>
            <person name="Tonouchi N."/>
        </authorList>
    </citation>
    <scope>NUCLEOTIDE SEQUENCE</scope>
    <source>
        <strain evidence="3">NBRC 14362</strain>
    </source>
</reference>
<gene>
    <name evidence="3" type="ORF">Kpho01_54870</name>
</gene>
<comment type="similarity">
    <text evidence="1">Belongs to the ROK (NagC/XylR) family.</text>
</comment>
<dbReference type="InterPro" id="IPR043129">
    <property type="entry name" value="ATPase_NBD"/>
</dbReference>
<sequence>MSTTPGHRAAVPPVLAVDIGGTKTTAAVVTEADGRPVPILRRTVPTPAADGGAAVLAAALRLAVLAAEEGTALGAAPVAVGFGTAGVVDARGREIVAATSALPGWAGTELAAAAERELRLPATVLNDVQAFLSGECAAGAARHTGVAVGVMAGTGIGGAVAVGGRVLRGAHGAAGHLGHLPVPGAEGTACPCGATGHVESLAAGPAMAAEARRRLPYRHLPDLRAVAALAKAGDPVARSVLHSGGYALGTALAGVVAALDPDVVVLGGGAAAAGPWYETGLRAALAVHTLPLLADVRVVRSALDADAVLIGAAAEARTQAGTGTAAPDARAARTERPHTADPDGASAVAPAGGSGGPQGADAPGAGTAGVGGPGGARPPHTADPDGASAVAPGGTPTRSRGPSRADQVSSRRGPAVAPGGGAGRTGGPAAVGARPPGTGAAPGAAPADAPAPPAASTRDTRGQRAAEPSESAGTP</sequence>
<feature type="region of interest" description="Disordered" evidence="2">
    <location>
        <begin position="316"/>
        <end position="475"/>
    </location>
</feature>
<feature type="compositionally biased region" description="Gly residues" evidence="2">
    <location>
        <begin position="366"/>
        <end position="375"/>
    </location>
</feature>
<feature type="compositionally biased region" description="Basic and acidic residues" evidence="2">
    <location>
        <begin position="330"/>
        <end position="341"/>
    </location>
</feature>
<organism evidence="3 4">
    <name type="scientific">Kitasatospora phosalacinea</name>
    <dbReference type="NCBI Taxonomy" id="2065"/>
    <lineage>
        <taxon>Bacteria</taxon>
        <taxon>Bacillati</taxon>
        <taxon>Actinomycetota</taxon>
        <taxon>Actinomycetes</taxon>
        <taxon>Kitasatosporales</taxon>
        <taxon>Streptomycetaceae</taxon>
        <taxon>Kitasatospora</taxon>
    </lineage>
</organism>
<accession>A0A9W6UPG0</accession>
<evidence type="ECO:0000256" key="1">
    <source>
        <dbReference type="ARBA" id="ARBA00006479"/>
    </source>
</evidence>
<name>A0A9W6UPG0_9ACTN</name>
<dbReference type="AlphaFoldDB" id="A0A9W6UPG0"/>
<dbReference type="Pfam" id="PF00480">
    <property type="entry name" value="ROK"/>
    <property type="match status" value="1"/>
</dbReference>
<feature type="compositionally biased region" description="Low complexity" evidence="2">
    <location>
        <begin position="342"/>
        <end position="351"/>
    </location>
</feature>
<evidence type="ECO:0008006" key="5">
    <source>
        <dbReference type="Google" id="ProtNLM"/>
    </source>
</evidence>
<dbReference type="Proteomes" id="UP001165143">
    <property type="component" value="Unassembled WGS sequence"/>
</dbReference>
<dbReference type="RefSeq" id="WP_063737633.1">
    <property type="nucleotide sequence ID" value="NZ_BSRX01000038.1"/>
</dbReference>
<feature type="compositionally biased region" description="Low complexity" evidence="2">
    <location>
        <begin position="427"/>
        <end position="448"/>
    </location>
</feature>
<feature type="compositionally biased region" description="Polar residues" evidence="2">
    <location>
        <begin position="396"/>
        <end position="410"/>
    </location>
</feature>
<dbReference type="PANTHER" id="PTHR18964">
    <property type="entry name" value="ROK (REPRESSOR, ORF, KINASE) FAMILY"/>
    <property type="match status" value="1"/>
</dbReference>
<dbReference type="Gene3D" id="3.30.420.40">
    <property type="match status" value="2"/>
</dbReference>
<proteinExistence type="inferred from homology"/>
<evidence type="ECO:0000256" key="2">
    <source>
        <dbReference type="SAM" id="MobiDB-lite"/>
    </source>
</evidence>
<dbReference type="SUPFAM" id="SSF53067">
    <property type="entry name" value="Actin-like ATPase domain"/>
    <property type="match status" value="1"/>
</dbReference>
<protein>
    <recommendedName>
        <fullName evidence="5">Glucokinase</fullName>
    </recommendedName>
</protein>
<comment type="caution">
    <text evidence="3">The sequence shown here is derived from an EMBL/GenBank/DDBJ whole genome shotgun (WGS) entry which is preliminary data.</text>
</comment>
<dbReference type="EMBL" id="BSRX01000038">
    <property type="protein sequence ID" value="GLW57476.1"/>
    <property type="molecule type" value="Genomic_DNA"/>
</dbReference>
<dbReference type="InterPro" id="IPR000600">
    <property type="entry name" value="ROK"/>
</dbReference>
<evidence type="ECO:0000313" key="3">
    <source>
        <dbReference type="EMBL" id="GLW57476.1"/>
    </source>
</evidence>